<dbReference type="Proteomes" id="UP000050934">
    <property type="component" value="Unassembled WGS sequence"/>
</dbReference>
<protein>
    <submittedName>
        <fullName evidence="7">DNA helicase</fullName>
    </submittedName>
</protein>
<dbReference type="AlphaFoldDB" id="A0A0R2HZT1"/>
<organism evidence="7 8">
    <name type="scientific">Limosilactobacillus secaliphilus</name>
    <dbReference type="NCBI Taxonomy" id="396268"/>
    <lineage>
        <taxon>Bacteria</taxon>
        <taxon>Bacillati</taxon>
        <taxon>Bacillota</taxon>
        <taxon>Bacilli</taxon>
        <taxon>Lactobacillales</taxon>
        <taxon>Lactobacillaceae</taxon>
        <taxon>Limosilactobacillus</taxon>
    </lineage>
</organism>
<dbReference type="GO" id="GO:0000725">
    <property type="term" value="P:recombinational repair"/>
    <property type="evidence" value="ECO:0007669"/>
    <property type="project" value="TreeGrafter"/>
</dbReference>
<dbReference type="PANTHER" id="PTHR11070">
    <property type="entry name" value="UVRD / RECB / PCRA DNA HELICASE FAMILY MEMBER"/>
    <property type="match status" value="1"/>
</dbReference>
<dbReference type="GO" id="GO:0003677">
    <property type="term" value="F:DNA binding"/>
    <property type="evidence" value="ECO:0007669"/>
    <property type="project" value="InterPro"/>
</dbReference>
<evidence type="ECO:0000313" key="7">
    <source>
        <dbReference type="EMBL" id="KRN58383.1"/>
    </source>
</evidence>
<evidence type="ECO:0000256" key="5">
    <source>
        <dbReference type="PROSITE-ProRule" id="PRU00560"/>
    </source>
</evidence>
<dbReference type="PROSITE" id="PS51198">
    <property type="entry name" value="UVRD_HELICASE_ATP_BIND"/>
    <property type="match status" value="1"/>
</dbReference>
<dbReference type="Pfam" id="PF13538">
    <property type="entry name" value="UvrD_C_2"/>
    <property type="match status" value="1"/>
</dbReference>
<comment type="caution">
    <text evidence="7">The sequence shown here is derived from an EMBL/GenBank/DDBJ whole genome shotgun (WGS) entry which is preliminary data.</text>
</comment>
<keyword evidence="3 5" id="KW-0347">Helicase</keyword>
<dbReference type="Gene3D" id="3.40.50.300">
    <property type="entry name" value="P-loop containing nucleotide triphosphate hydrolases"/>
    <property type="match status" value="3"/>
</dbReference>
<proteinExistence type="predicted"/>
<keyword evidence="2 5" id="KW-0378">Hydrolase</keyword>
<dbReference type="RefSeq" id="WP_057741660.1">
    <property type="nucleotide sequence ID" value="NZ_JQBW01000010.1"/>
</dbReference>
<reference evidence="7 8" key="1">
    <citation type="journal article" date="2015" name="Genome Announc.">
        <title>Expanding the biotechnology potential of lactobacilli through comparative genomics of 213 strains and associated genera.</title>
        <authorList>
            <person name="Sun Z."/>
            <person name="Harris H.M."/>
            <person name="McCann A."/>
            <person name="Guo C."/>
            <person name="Argimon S."/>
            <person name="Zhang W."/>
            <person name="Yang X."/>
            <person name="Jeffery I.B."/>
            <person name="Cooney J.C."/>
            <person name="Kagawa T.F."/>
            <person name="Liu W."/>
            <person name="Song Y."/>
            <person name="Salvetti E."/>
            <person name="Wrobel A."/>
            <person name="Rasinkangas P."/>
            <person name="Parkhill J."/>
            <person name="Rea M.C."/>
            <person name="O'Sullivan O."/>
            <person name="Ritari J."/>
            <person name="Douillard F.P."/>
            <person name="Paul Ross R."/>
            <person name="Yang R."/>
            <person name="Briner A.E."/>
            <person name="Felis G.E."/>
            <person name="de Vos W.M."/>
            <person name="Barrangou R."/>
            <person name="Klaenhammer T.R."/>
            <person name="Caufield P.W."/>
            <person name="Cui Y."/>
            <person name="Zhang H."/>
            <person name="O'Toole P.W."/>
        </authorList>
    </citation>
    <scope>NUCLEOTIDE SEQUENCE [LARGE SCALE GENOMIC DNA]</scope>
    <source>
        <strain evidence="7 8">DSM 17896</strain>
    </source>
</reference>
<dbReference type="PANTHER" id="PTHR11070:SF17">
    <property type="entry name" value="DNA HELICASE IV"/>
    <property type="match status" value="1"/>
</dbReference>
<dbReference type="Pfam" id="PF00580">
    <property type="entry name" value="UvrD-helicase"/>
    <property type="match status" value="1"/>
</dbReference>
<dbReference type="GO" id="GO:0005829">
    <property type="term" value="C:cytosol"/>
    <property type="evidence" value="ECO:0007669"/>
    <property type="project" value="TreeGrafter"/>
</dbReference>
<dbReference type="GO" id="GO:0005524">
    <property type="term" value="F:ATP binding"/>
    <property type="evidence" value="ECO:0007669"/>
    <property type="project" value="UniProtKB-UniRule"/>
</dbReference>
<dbReference type="STRING" id="396268.IV45_GL000829"/>
<dbReference type="PATRIC" id="fig|396268.3.peg.841"/>
<sequence>MADQTQAHEQAHLDEVIKQIRRAQKKAQKNISTAKSDIHGLSKQFDTIHMNTTTYSGMMDTAVSVHAQQQMLNERENSWQHAADRLSTLKRLEAKPYFARIDFQEQAGQKPETIYIGLASFSDRPDHFLIYDWRAPISSIYYEGELGPVSYQTPDGKETVNVKLKRQFQIEDGTIVTIYDTDQTVTDQMLLSALSNHSSTKMKSIVSTIQKTQNEIIRDTGDDLLFVQGAAGSGKTAAVLQRVAWLLYRYRGNLKSSQVILFSPNQLFNDYIDQVLPELGEHNMVQMTYFQYVDRRVPRLTVANVAQRFAASDQGVNGKLVRLLSSLDYFKAVTKYAKRLGRDGHLHFRSLHFQDKVFADKDTIKEIYYSFNRNYKLGNRMDGTDEALIKRLNHRIGAEMRSKWVEDQIQDLSQEQLNMLYARHPQAFVNDKEEYRFLARAIVINALQPVKRAIDHHRWININAQYVHLLRVTPKIINLADFGLTQADWQTYADQQVQDLKKGHISANGISVYLYLYDLLTGKRGQREMRYVFVDEVQDYDAFQLAYLKFCFPRARFTLLGDLNQAIFTHENSRSLLKELSQMFDAEKTKVVQLTKSYRSTKQITNFTKQILQNGENIEAFDRPGDLPQLVVDPDLDHAVASVGRILKGYQDKHDKVAIIGKTLEDSHQISQLLKKQGFENTLIRTENQRLVPGLIVVPSYLAKGLEFDAVIVWDANADKYRGDGERQLLYTICSRAMHALSIVAIGQPTHLLDQVDPALYEKRPD</sequence>
<dbReference type="InterPro" id="IPR000212">
    <property type="entry name" value="DNA_helicase_UvrD/REP"/>
</dbReference>
<dbReference type="InterPro" id="IPR027417">
    <property type="entry name" value="P-loop_NTPase"/>
</dbReference>
<dbReference type="InterPro" id="IPR048228">
    <property type="entry name" value="HelD_bacillota"/>
</dbReference>
<gene>
    <name evidence="7" type="ORF">IV45_GL000829</name>
</gene>
<accession>A0A0R2HZT1</accession>
<dbReference type="GO" id="GO:0043138">
    <property type="term" value="F:3'-5' DNA helicase activity"/>
    <property type="evidence" value="ECO:0007669"/>
    <property type="project" value="TreeGrafter"/>
</dbReference>
<evidence type="ECO:0000256" key="3">
    <source>
        <dbReference type="ARBA" id="ARBA00022806"/>
    </source>
</evidence>
<dbReference type="EMBL" id="JQBW01000010">
    <property type="protein sequence ID" value="KRN58383.1"/>
    <property type="molecule type" value="Genomic_DNA"/>
</dbReference>
<name>A0A0R2HZT1_9LACO</name>
<evidence type="ECO:0000313" key="8">
    <source>
        <dbReference type="Proteomes" id="UP000050934"/>
    </source>
</evidence>
<keyword evidence="1 5" id="KW-0547">Nucleotide-binding</keyword>
<dbReference type="OrthoDB" id="9787585at2"/>
<dbReference type="SUPFAM" id="SSF52540">
    <property type="entry name" value="P-loop containing nucleoside triphosphate hydrolases"/>
    <property type="match status" value="1"/>
</dbReference>
<evidence type="ECO:0000259" key="6">
    <source>
        <dbReference type="PROSITE" id="PS51198"/>
    </source>
</evidence>
<evidence type="ECO:0000256" key="2">
    <source>
        <dbReference type="ARBA" id="ARBA00022801"/>
    </source>
</evidence>
<keyword evidence="4 5" id="KW-0067">ATP-binding</keyword>
<dbReference type="NCBIfam" id="NF041464">
    <property type="entry name" value="HelD_BACSU"/>
    <property type="match status" value="1"/>
</dbReference>
<evidence type="ECO:0000256" key="1">
    <source>
        <dbReference type="ARBA" id="ARBA00022741"/>
    </source>
</evidence>
<dbReference type="GO" id="GO:0016787">
    <property type="term" value="F:hydrolase activity"/>
    <property type="evidence" value="ECO:0007669"/>
    <property type="project" value="UniProtKB-UniRule"/>
</dbReference>
<feature type="domain" description="UvrD-like helicase ATP-binding" evidence="6">
    <location>
        <begin position="208"/>
        <end position="601"/>
    </location>
</feature>
<dbReference type="InterPro" id="IPR014016">
    <property type="entry name" value="UvrD-like_ATP-bd"/>
</dbReference>
<keyword evidence="8" id="KW-1185">Reference proteome</keyword>
<dbReference type="InterPro" id="IPR027785">
    <property type="entry name" value="UvrD-like_helicase_C"/>
</dbReference>
<evidence type="ECO:0000256" key="4">
    <source>
        <dbReference type="ARBA" id="ARBA00022840"/>
    </source>
</evidence>
<feature type="binding site" evidence="5">
    <location>
        <begin position="229"/>
        <end position="236"/>
    </location>
    <ligand>
        <name>ATP</name>
        <dbReference type="ChEBI" id="CHEBI:30616"/>
    </ligand>
</feature>